<dbReference type="InterPro" id="IPR029063">
    <property type="entry name" value="SAM-dependent_MTases_sf"/>
</dbReference>
<gene>
    <name evidence="5" type="primary">LOC113718179</name>
</gene>
<feature type="coiled-coil region" evidence="3">
    <location>
        <begin position="261"/>
        <end position="310"/>
    </location>
</feature>
<dbReference type="Proteomes" id="UP001652660">
    <property type="component" value="Chromosome 1e"/>
</dbReference>
<protein>
    <submittedName>
        <fullName evidence="5">O-methyltransferase 1, chloroplastic isoform X1</fullName>
    </submittedName>
</protein>
<keyword evidence="4" id="KW-1185">Reference proteome</keyword>
<evidence type="ECO:0000256" key="3">
    <source>
        <dbReference type="SAM" id="Coils"/>
    </source>
</evidence>
<name>A0A6P6V8H0_COFAR</name>
<dbReference type="Gene3D" id="3.40.50.150">
    <property type="entry name" value="Vaccinia Virus protein VP39"/>
    <property type="match status" value="1"/>
</dbReference>
<dbReference type="OrthoDB" id="203237at2759"/>
<dbReference type="PANTHER" id="PTHR43619:SF2">
    <property type="entry name" value="S-ADENOSYL-L-METHIONINE-DEPENDENT METHYLTRANSFERASES SUPERFAMILY PROTEIN"/>
    <property type="match status" value="1"/>
</dbReference>
<evidence type="ECO:0000313" key="5">
    <source>
        <dbReference type="RefSeq" id="XP_027098900.1"/>
    </source>
</evidence>
<keyword evidence="1" id="KW-0489">Methyltransferase</keyword>
<dbReference type="SUPFAM" id="SSF53335">
    <property type="entry name" value="S-adenosyl-L-methionine-dependent methyltransferases"/>
    <property type="match status" value="1"/>
</dbReference>
<keyword evidence="2" id="KW-0808">Transferase</keyword>
<organism evidence="4 5">
    <name type="scientific">Coffea arabica</name>
    <name type="common">Arabian coffee</name>
    <dbReference type="NCBI Taxonomy" id="13443"/>
    <lineage>
        <taxon>Eukaryota</taxon>
        <taxon>Viridiplantae</taxon>
        <taxon>Streptophyta</taxon>
        <taxon>Embryophyta</taxon>
        <taxon>Tracheophyta</taxon>
        <taxon>Spermatophyta</taxon>
        <taxon>Magnoliopsida</taxon>
        <taxon>eudicotyledons</taxon>
        <taxon>Gunneridae</taxon>
        <taxon>Pentapetalae</taxon>
        <taxon>asterids</taxon>
        <taxon>lamiids</taxon>
        <taxon>Gentianales</taxon>
        <taxon>Rubiaceae</taxon>
        <taxon>Ixoroideae</taxon>
        <taxon>Gardenieae complex</taxon>
        <taxon>Bertiereae - Coffeeae clade</taxon>
        <taxon>Coffeeae</taxon>
        <taxon>Coffea</taxon>
    </lineage>
</organism>
<accession>A0A6P6V8H0</accession>
<reference evidence="5" key="2">
    <citation type="submission" date="2025-08" db="UniProtKB">
        <authorList>
            <consortium name="RefSeq"/>
        </authorList>
    </citation>
    <scope>IDENTIFICATION</scope>
    <source>
        <tissue evidence="5">Leaves</tissue>
    </source>
</reference>
<dbReference type="AlphaFoldDB" id="A0A6P6V8H0"/>
<evidence type="ECO:0000256" key="1">
    <source>
        <dbReference type="ARBA" id="ARBA00022603"/>
    </source>
</evidence>
<sequence length="319" mass="36336">MEILVSPTPLAPAIANTRGSLSHAAAIRKRNLTPRSKLNHQNDSLYQAAIERASLRFQETLRPDPLFVDPYAGCLVPTNKFIEVDVTPRLPLYCLATKFIDDKLLNALGDDDDLRQVVLFTDGMDTRPYRLNWPRSTLVFDISPQRVFGETTLKLKEVGARIGRSCMFIHIPCESANIEEMMRNRGFKGARPSIWVFQGLPLVNLARFKEILSVISNLATKGSVLLGELPSWLSAVDAGIKSTKTQWMDNLFMSNGLRVNIIGYENVARDFEKELEKVDDNHILFIAEQLRFSDEQMETWSREFRRIEEEADEEGFEEL</sequence>
<evidence type="ECO:0000313" key="4">
    <source>
        <dbReference type="Proteomes" id="UP001652660"/>
    </source>
</evidence>
<dbReference type="GO" id="GO:0032259">
    <property type="term" value="P:methylation"/>
    <property type="evidence" value="ECO:0007669"/>
    <property type="project" value="UniProtKB-KW"/>
</dbReference>
<proteinExistence type="predicted"/>
<dbReference type="GeneID" id="113718179"/>
<dbReference type="PANTHER" id="PTHR43619">
    <property type="entry name" value="S-ADENOSYL-L-METHIONINE-DEPENDENT METHYLTRANSFERASE YKTD-RELATED"/>
    <property type="match status" value="1"/>
</dbReference>
<keyword evidence="3" id="KW-0175">Coiled coil</keyword>
<dbReference type="GO" id="GO:0008168">
    <property type="term" value="F:methyltransferase activity"/>
    <property type="evidence" value="ECO:0007669"/>
    <property type="project" value="UniProtKB-KW"/>
</dbReference>
<dbReference type="Pfam" id="PF04072">
    <property type="entry name" value="LCM"/>
    <property type="match status" value="1"/>
</dbReference>
<dbReference type="RefSeq" id="XP_027098900.1">
    <property type="nucleotide sequence ID" value="XM_027243099.2"/>
</dbReference>
<reference evidence="4" key="1">
    <citation type="journal article" date="2025" name="Foods">
        <title>Unveiling the Microbial Signatures of Arabica Coffee Cherries: Insights into Ripeness Specific Diversity, Functional Traits, and Implications for Quality and Safety.</title>
        <authorList>
            <consortium name="RefSeq"/>
            <person name="Tenea G.N."/>
            <person name="Cifuentes V."/>
            <person name="Reyes P."/>
            <person name="Cevallos-Vallejos M."/>
        </authorList>
    </citation>
    <scope>NUCLEOTIDE SEQUENCE [LARGE SCALE GENOMIC DNA]</scope>
</reference>
<dbReference type="InterPro" id="IPR007213">
    <property type="entry name" value="Ppm1/Ppm2/Tcmp"/>
</dbReference>
<evidence type="ECO:0000256" key="2">
    <source>
        <dbReference type="ARBA" id="ARBA00022679"/>
    </source>
</evidence>